<evidence type="ECO:0000313" key="9">
    <source>
        <dbReference type="EMBL" id="OBZ91419.1"/>
    </source>
</evidence>
<dbReference type="OrthoDB" id="379794at2759"/>
<dbReference type="EMBL" id="LUGH01000012">
    <property type="protein sequence ID" value="OBZ91419.1"/>
    <property type="molecule type" value="Genomic_DNA"/>
</dbReference>
<dbReference type="PANTHER" id="PTHR13255">
    <property type="entry name" value="ATAXIN-10"/>
    <property type="match status" value="1"/>
</dbReference>
<reference evidence="9 10" key="1">
    <citation type="submission" date="2016-03" db="EMBL/GenBank/DDBJ databases">
        <title>Choanephora cucurbitarum.</title>
        <authorList>
            <person name="Min B."/>
            <person name="Park H."/>
            <person name="Park J.-H."/>
            <person name="Shin H.-D."/>
            <person name="Choi I.-G."/>
        </authorList>
    </citation>
    <scope>NUCLEOTIDE SEQUENCE [LARGE SCALE GENOMIC DNA]</scope>
    <source>
        <strain evidence="9 10">KUS-F28377</strain>
    </source>
</reference>
<keyword evidence="3" id="KW-0131">Cell cycle</keyword>
<sequence>MTDIITCISEFREDKRSLCQLNNDLEEAVKQTLQNNSFRIQIGSNNLFWEQFVQVYPTLAQDPDEIYVINLTKFCRNVVAGEIQNQQLAIQYGCLELIENTMLQKMASPSDNTLILQVSTQAVCNMITNNSAALNETWTAWLTHSERGSLWSYILSRSNESLIMSALVLVINCIRGSKERCDLLVSSKIGQDMIAAILGDIERLHENQESRNFELGYTIFSELISFHHFKTLFIHVDDYSHKNPISDHQIILLKFLDSKIHAVQKKEIFPEFIETGELEFLTQQLASIGKQAVQVILTVKEGHAVQQVEDHIQNIYTGIILVLQMVNDLFLLDPPRLKSLLVHINASSLMIESVKLPTAESERPELGFHFLKRECIRLLGTLCYRDKVIQDKIRELGGIPLILCQLKIDDSNPYIREYATLTLRNVLENNPENQLIIQELEAQEVVQTNELNQMGIRPELTEDGKVRIKKL</sequence>
<evidence type="ECO:0000313" key="10">
    <source>
        <dbReference type="Proteomes" id="UP000093000"/>
    </source>
</evidence>
<proteinExistence type="inferred from homology"/>
<feature type="repeat" description="ARM" evidence="7">
    <location>
        <begin position="397"/>
        <end position="439"/>
    </location>
</feature>
<evidence type="ECO:0000256" key="5">
    <source>
        <dbReference type="ARBA" id="ARBA00044801"/>
    </source>
</evidence>
<dbReference type="SUPFAM" id="SSF48371">
    <property type="entry name" value="ARM repeat"/>
    <property type="match status" value="1"/>
</dbReference>
<dbReference type="InterPro" id="IPR016024">
    <property type="entry name" value="ARM-type_fold"/>
</dbReference>
<dbReference type="Proteomes" id="UP000093000">
    <property type="component" value="Unassembled WGS sequence"/>
</dbReference>
<dbReference type="Gene3D" id="1.25.10.10">
    <property type="entry name" value="Leucine-rich Repeat Variant"/>
    <property type="match status" value="1"/>
</dbReference>
<dbReference type="InterPro" id="IPR051374">
    <property type="entry name" value="Ataxin-10/CTR86_families"/>
</dbReference>
<name>A0A1C7NR71_9FUNG</name>
<dbReference type="AlphaFoldDB" id="A0A1C7NR71"/>
<protein>
    <recommendedName>
        <fullName evidence="5">Ataxin-10 homolog</fullName>
    </recommendedName>
    <alternativeName>
        <fullName evidence="6">Copper transport protein 86</fullName>
    </alternativeName>
</protein>
<feature type="domain" description="Ataxin-10" evidence="8">
    <location>
        <begin position="371"/>
        <end position="469"/>
    </location>
</feature>
<comment type="function">
    <text evidence="4">May play a role in the regulation of cytokinesis.</text>
</comment>
<accession>A0A1C7NR71</accession>
<evidence type="ECO:0000259" key="8">
    <source>
        <dbReference type="Pfam" id="PF09759"/>
    </source>
</evidence>
<evidence type="ECO:0000256" key="1">
    <source>
        <dbReference type="ARBA" id="ARBA00008384"/>
    </source>
</evidence>
<dbReference type="Pfam" id="PF09759">
    <property type="entry name" value="Atx10homo_assoc"/>
    <property type="match status" value="1"/>
</dbReference>
<evidence type="ECO:0000256" key="7">
    <source>
        <dbReference type="PROSITE-ProRule" id="PRU00259"/>
    </source>
</evidence>
<dbReference type="InParanoid" id="A0A1C7NR71"/>
<dbReference type="PANTHER" id="PTHR13255:SF0">
    <property type="entry name" value="ATAXIN-10"/>
    <property type="match status" value="1"/>
</dbReference>
<dbReference type="PROSITE" id="PS50176">
    <property type="entry name" value="ARM_REPEAT"/>
    <property type="match status" value="1"/>
</dbReference>
<gene>
    <name evidence="9" type="primary">atxn10</name>
    <name evidence="9" type="ORF">A0J61_00535</name>
</gene>
<comment type="similarity">
    <text evidence="1">Belongs to the ataxin-10 family.</text>
</comment>
<evidence type="ECO:0000256" key="4">
    <source>
        <dbReference type="ARBA" id="ARBA00044746"/>
    </source>
</evidence>
<keyword evidence="10" id="KW-1185">Reference proteome</keyword>
<evidence type="ECO:0000256" key="3">
    <source>
        <dbReference type="ARBA" id="ARBA00023306"/>
    </source>
</evidence>
<evidence type="ECO:0000256" key="6">
    <source>
        <dbReference type="ARBA" id="ARBA00044805"/>
    </source>
</evidence>
<dbReference type="InterPro" id="IPR019156">
    <property type="entry name" value="Ataxin-10_domain"/>
</dbReference>
<dbReference type="GO" id="GO:0051301">
    <property type="term" value="P:cell division"/>
    <property type="evidence" value="ECO:0007669"/>
    <property type="project" value="UniProtKB-KW"/>
</dbReference>
<keyword evidence="2" id="KW-0132">Cell division</keyword>
<evidence type="ECO:0000256" key="2">
    <source>
        <dbReference type="ARBA" id="ARBA00022618"/>
    </source>
</evidence>
<dbReference type="GO" id="GO:0005829">
    <property type="term" value="C:cytosol"/>
    <property type="evidence" value="ECO:0007669"/>
    <property type="project" value="TreeGrafter"/>
</dbReference>
<organism evidence="9 10">
    <name type="scientific">Choanephora cucurbitarum</name>
    <dbReference type="NCBI Taxonomy" id="101091"/>
    <lineage>
        <taxon>Eukaryota</taxon>
        <taxon>Fungi</taxon>
        <taxon>Fungi incertae sedis</taxon>
        <taxon>Mucoromycota</taxon>
        <taxon>Mucoromycotina</taxon>
        <taxon>Mucoromycetes</taxon>
        <taxon>Mucorales</taxon>
        <taxon>Mucorineae</taxon>
        <taxon>Choanephoraceae</taxon>
        <taxon>Choanephoroideae</taxon>
        <taxon>Choanephora</taxon>
    </lineage>
</organism>
<dbReference type="InterPro" id="IPR011989">
    <property type="entry name" value="ARM-like"/>
</dbReference>
<comment type="caution">
    <text evidence="9">The sequence shown here is derived from an EMBL/GenBank/DDBJ whole genome shotgun (WGS) entry which is preliminary data.</text>
</comment>
<dbReference type="InterPro" id="IPR000225">
    <property type="entry name" value="Armadillo"/>
</dbReference>